<keyword evidence="1 4" id="KW-0349">Heme</keyword>
<sequence length="807" mass="89435">MHTVKAPSCLLAVAIVCWVPVLAGPLSAADPTASGTGFFEKKIRPVFVEHCIKCHGPDKQWSNFRVDSRDALLAGGDFGPGVVPGKPDQGWLLKAVRQESGELSMPPKSRLSPQQIADLETWIRNGAPYPAAEVTRSKYRDPHHWAFQQVVDPPLPDVKNRDWVESPLDRFILARLEAHQLTPAPRADKRTLLRRVTFDLTGLPPTPEDLAAFLADDRPDALARVVDRLLSSPAYGERWGRHWLDVARYADSNGLDENVAHGNAWRYRDYVVAAFNSDKPYDQFVREQLAGDLLPAGDDNQRAEQLIATGFLSLGPKVIAEPDEAKMEMDIVDEQLDTLGKALLGLTFGCARCHDHKFDPISTADYYALAGIFKSTRTMESFKKVAKWHENPLPDPQAAARQAAHQAQVEARKAEIQQLTDEANSALRQASPEGTLSDKPETQYPPETLARLKELRAALADLEKAAPEMPSAMGVAELKVTDVAVHIRGSHLKLGDVVPRRVPEVFASPAAPTFSAGESGRRELGEWLVHPQHPLTYRVLVNRVWRWHFGQGLVRTQDNFGMLGEAPTHPELLDWLTARFVEQGASLKALHRLILLSSTYQQASVPEAATAERDPDNRLWGRTNVRRLEAEAVRDALLAVSGTLDRTMGGSLLQVKNRAYFFDHTSTDKTNYDTLRRSLYLPVVRNNVYDVFQLLDFPDAAVTTGDRATTTVAPQALLMLNSPLVAEAGAQLARRVLSERPSNVERIEWLYELAYGRPATPAEIAAGEGFLQSAVTLLPTTGGDVSQRAWEAYCQTVLIANEFIYTR</sequence>
<reference evidence="8" key="1">
    <citation type="journal article" date="2020" name="mSystems">
        <title>Genome- and Community-Level Interaction Insights into Carbon Utilization and Element Cycling Functions of Hydrothermarchaeota in Hydrothermal Sediment.</title>
        <authorList>
            <person name="Zhou Z."/>
            <person name="Liu Y."/>
            <person name="Xu W."/>
            <person name="Pan J."/>
            <person name="Luo Z.H."/>
            <person name="Li M."/>
        </authorList>
    </citation>
    <scope>NUCLEOTIDE SEQUENCE [LARGE SCALE GENOMIC DNA]</scope>
    <source>
        <strain evidence="8">SpSt-339</strain>
    </source>
</reference>
<dbReference type="SUPFAM" id="SSF46626">
    <property type="entry name" value="Cytochrome c"/>
    <property type="match status" value="1"/>
</dbReference>
<dbReference type="PROSITE" id="PS51007">
    <property type="entry name" value="CYTC"/>
    <property type="match status" value="1"/>
</dbReference>
<keyword evidence="6" id="KW-0732">Signal</keyword>
<feature type="region of interest" description="Disordered" evidence="5">
    <location>
        <begin position="423"/>
        <end position="444"/>
    </location>
</feature>
<keyword evidence="2 4" id="KW-0479">Metal-binding</keyword>
<dbReference type="Pfam" id="PF07583">
    <property type="entry name" value="PSCyt2"/>
    <property type="match status" value="1"/>
</dbReference>
<proteinExistence type="predicted"/>
<evidence type="ECO:0000256" key="1">
    <source>
        <dbReference type="ARBA" id="ARBA00022617"/>
    </source>
</evidence>
<evidence type="ECO:0000256" key="4">
    <source>
        <dbReference type="PROSITE-ProRule" id="PRU00433"/>
    </source>
</evidence>
<dbReference type="InterPro" id="IPR011444">
    <property type="entry name" value="DUF1549"/>
</dbReference>
<name>A0A7C2JZR2_9PLAN</name>
<feature type="compositionally biased region" description="Polar residues" evidence="5">
    <location>
        <begin position="423"/>
        <end position="434"/>
    </location>
</feature>
<dbReference type="InterPro" id="IPR011429">
    <property type="entry name" value="Cyt_c_Planctomycete-type"/>
</dbReference>
<accession>A0A7C2JZR2</accession>
<dbReference type="InterPro" id="IPR009056">
    <property type="entry name" value="Cyt_c-like_dom"/>
</dbReference>
<dbReference type="InterPro" id="IPR036909">
    <property type="entry name" value="Cyt_c-like_dom_sf"/>
</dbReference>
<dbReference type="PANTHER" id="PTHR35889">
    <property type="entry name" value="CYCLOINULO-OLIGOSACCHARIDE FRUCTANOTRANSFERASE-RELATED"/>
    <property type="match status" value="1"/>
</dbReference>
<feature type="signal peptide" evidence="6">
    <location>
        <begin position="1"/>
        <end position="23"/>
    </location>
</feature>
<dbReference type="GO" id="GO:0009055">
    <property type="term" value="F:electron transfer activity"/>
    <property type="evidence" value="ECO:0007669"/>
    <property type="project" value="InterPro"/>
</dbReference>
<evidence type="ECO:0000256" key="2">
    <source>
        <dbReference type="ARBA" id="ARBA00022723"/>
    </source>
</evidence>
<evidence type="ECO:0000256" key="6">
    <source>
        <dbReference type="SAM" id="SignalP"/>
    </source>
</evidence>
<dbReference type="Gene3D" id="1.10.760.10">
    <property type="entry name" value="Cytochrome c-like domain"/>
    <property type="match status" value="1"/>
</dbReference>
<keyword evidence="3 4" id="KW-0408">Iron</keyword>
<feature type="domain" description="Cytochrome c" evidence="7">
    <location>
        <begin position="30"/>
        <end position="233"/>
    </location>
</feature>
<evidence type="ECO:0000313" key="8">
    <source>
        <dbReference type="EMBL" id="HEN14798.1"/>
    </source>
</evidence>
<dbReference type="PANTHER" id="PTHR35889:SF3">
    <property type="entry name" value="F-BOX DOMAIN-CONTAINING PROTEIN"/>
    <property type="match status" value="1"/>
</dbReference>
<protein>
    <submittedName>
        <fullName evidence="8">DUF1549 domain-containing protein</fullName>
    </submittedName>
</protein>
<dbReference type="Pfam" id="PF07587">
    <property type="entry name" value="PSD1"/>
    <property type="match status" value="1"/>
</dbReference>
<gene>
    <name evidence="8" type="ORF">ENQ76_04925</name>
</gene>
<dbReference type="GO" id="GO:0020037">
    <property type="term" value="F:heme binding"/>
    <property type="evidence" value="ECO:0007669"/>
    <property type="project" value="InterPro"/>
</dbReference>
<evidence type="ECO:0000259" key="7">
    <source>
        <dbReference type="PROSITE" id="PS51007"/>
    </source>
</evidence>
<evidence type="ECO:0000256" key="3">
    <source>
        <dbReference type="ARBA" id="ARBA00023004"/>
    </source>
</evidence>
<dbReference type="EMBL" id="DSOK01000150">
    <property type="protein sequence ID" value="HEN14798.1"/>
    <property type="molecule type" value="Genomic_DNA"/>
</dbReference>
<feature type="chain" id="PRO_5027811497" evidence="6">
    <location>
        <begin position="24"/>
        <end position="807"/>
    </location>
</feature>
<comment type="caution">
    <text evidence="8">The sequence shown here is derived from an EMBL/GenBank/DDBJ whole genome shotgun (WGS) entry which is preliminary data.</text>
</comment>
<dbReference type="Pfam" id="PF07635">
    <property type="entry name" value="PSCyt1"/>
    <property type="match status" value="1"/>
</dbReference>
<dbReference type="InterPro" id="IPR022655">
    <property type="entry name" value="DUF1553"/>
</dbReference>
<dbReference type="GO" id="GO:0046872">
    <property type="term" value="F:metal ion binding"/>
    <property type="evidence" value="ECO:0007669"/>
    <property type="project" value="UniProtKB-KW"/>
</dbReference>
<dbReference type="AlphaFoldDB" id="A0A7C2JZR2"/>
<organism evidence="8">
    <name type="scientific">Schlesneria paludicola</name>
    <dbReference type="NCBI Taxonomy" id="360056"/>
    <lineage>
        <taxon>Bacteria</taxon>
        <taxon>Pseudomonadati</taxon>
        <taxon>Planctomycetota</taxon>
        <taxon>Planctomycetia</taxon>
        <taxon>Planctomycetales</taxon>
        <taxon>Planctomycetaceae</taxon>
        <taxon>Schlesneria</taxon>
    </lineage>
</organism>
<evidence type="ECO:0000256" key="5">
    <source>
        <dbReference type="SAM" id="MobiDB-lite"/>
    </source>
</evidence>